<keyword evidence="2" id="KW-1003">Cell membrane</keyword>
<dbReference type="SUPFAM" id="SSF54631">
    <property type="entry name" value="CBS-domain pair"/>
    <property type="match status" value="1"/>
</dbReference>
<dbReference type="InterPro" id="IPR044751">
    <property type="entry name" value="Ion_transp-like_CBS"/>
</dbReference>
<organism evidence="9">
    <name type="scientific">marine metagenome</name>
    <dbReference type="NCBI Taxonomy" id="408172"/>
    <lineage>
        <taxon>unclassified sequences</taxon>
        <taxon>metagenomes</taxon>
        <taxon>ecological metagenomes</taxon>
    </lineage>
</organism>
<protein>
    <recommendedName>
        <fullName evidence="10">CBS domain-containing protein</fullName>
    </recommendedName>
</protein>
<feature type="non-terminal residue" evidence="9">
    <location>
        <position position="1"/>
    </location>
</feature>
<dbReference type="InterPro" id="IPR002550">
    <property type="entry name" value="CNNM"/>
</dbReference>
<sequence length="316" mass="33549">GLEEAAAAGSRSAQRALAARQDLRLQVSGAQLGITASSIALGVLAEPTIGRLLEPVADAAGLAPGAASTATWLVAIAVAAVVQMVLGELVPKNLAIADPERTLRWTIRAHGTFVVLLRPAIVVLDRLAALAVRPFGFIPVDEIERAVGAPELAVMLDASRDEGLIEPFEHDLLAGALDLGHHTASSVQVDREQVVVVSTTMPLAEVERVMASSGYTRLPMMGTSTDELIGMVHAKDLLHLAPEAQTESVPSKSIREMVAFHADLHLDEVLQQLRVSRSQMAAVVDDQGVWQGILSMEDVVEELVGDIRDESDDPRG</sequence>
<feature type="domain" description="CBS" evidence="7">
    <location>
        <begin position="253"/>
        <end position="310"/>
    </location>
</feature>
<dbReference type="PROSITE" id="PS51371">
    <property type="entry name" value="CBS"/>
    <property type="match status" value="2"/>
</dbReference>
<evidence type="ECO:0008006" key="10">
    <source>
        <dbReference type="Google" id="ProtNLM"/>
    </source>
</evidence>
<evidence type="ECO:0000256" key="5">
    <source>
        <dbReference type="ARBA" id="ARBA00022989"/>
    </source>
</evidence>
<name>A0A381TLH2_9ZZZZ</name>
<comment type="subcellular location">
    <subcellularLocation>
        <location evidence="1">Cell membrane</location>
        <topology evidence="1">Multi-pass membrane protein</topology>
    </subcellularLocation>
</comment>
<accession>A0A381TLH2</accession>
<dbReference type="PANTHER" id="PTHR43099:SF5">
    <property type="entry name" value="HLYC_CORC FAMILY TRANSPORTER"/>
    <property type="match status" value="1"/>
</dbReference>
<evidence type="ECO:0000256" key="4">
    <source>
        <dbReference type="ARBA" id="ARBA00022737"/>
    </source>
</evidence>
<reference evidence="9" key="1">
    <citation type="submission" date="2018-05" db="EMBL/GenBank/DDBJ databases">
        <authorList>
            <person name="Lanie J.A."/>
            <person name="Ng W.-L."/>
            <person name="Kazmierczak K.M."/>
            <person name="Andrzejewski T.M."/>
            <person name="Davidsen T.M."/>
            <person name="Wayne K.J."/>
            <person name="Tettelin H."/>
            <person name="Glass J.I."/>
            <person name="Rusch D."/>
            <person name="Podicherti R."/>
            <person name="Tsui H.-C.T."/>
            <person name="Winkler M.E."/>
        </authorList>
    </citation>
    <scope>NUCLEOTIDE SEQUENCE</scope>
</reference>
<dbReference type="GO" id="GO:0005886">
    <property type="term" value="C:plasma membrane"/>
    <property type="evidence" value="ECO:0007669"/>
    <property type="project" value="UniProtKB-SubCell"/>
</dbReference>
<keyword evidence="5" id="KW-1133">Transmembrane helix</keyword>
<dbReference type="AlphaFoldDB" id="A0A381TLH2"/>
<dbReference type="InterPro" id="IPR051676">
    <property type="entry name" value="UPF0053_domain"/>
</dbReference>
<dbReference type="Gene3D" id="3.10.580.10">
    <property type="entry name" value="CBS-domain"/>
    <property type="match status" value="1"/>
</dbReference>
<evidence type="ECO:0000256" key="6">
    <source>
        <dbReference type="ARBA" id="ARBA00023136"/>
    </source>
</evidence>
<evidence type="ECO:0000313" key="9">
    <source>
        <dbReference type="EMBL" id="SVA16368.1"/>
    </source>
</evidence>
<evidence type="ECO:0000256" key="2">
    <source>
        <dbReference type="ARBA" id="ARBA00022475"/>
    </source>
</evidence>
<feature type="domain" description="CBS" evidence="7">
    <location>
        <begin position="189"/>
        <end position="247"/>
    </location>
</feature>
<gene>
    <name evidence="9" type="ORF">METZ01_LOCUS69222</name>
</gene>
<dbReference type="CDD" id="cd04590">
    <property type="entry name" value="CBS_pair_CorC_HlyC_assoc"/>
    <property type="match status" value="1"/>
</dbReference>
<keyword evidence="4" id="KW-0677">Repeat</keyword>
<dbReference type="EMBL" id="UINC01004720">
    <property type="protein sequence ID" value="SVA16368.1"/>
    <property type="molecule type" value="Genomic_DNA"/>
</dbReference>
<feature type="domain" description="CNNM transmembrane" evidence="8">
    <location>
        <begin position="1"/>
        <end position="172"/>
    </location>
</feature>
<proteinExistence type="predicted"/>
<dbReference type="InterPro" id="IPR046342">
    <property type="entry name" value="CBS_dom_sf"/>
</dbReference>
<dbReference type="Pfam" id="PF01595">
    <property type="entry name" value="CNNM"/>
    <property type="match status" value="1"/>
</dbReference>
<keyword evidence="3" id="KW-0812">Transmembrane</keyword>
<evidence type="ECO:0000256" key="1">
    <source>
        <dbReference type="ARBA" id="ARBA00004651"/>
    </source>
</evidence>
<dbReference type="PANTHER" id="PTHR43099">
    <property type="entry name" value="UPF0053 PROTEIN YRKA"/>
    <property type="match status" value="1"/>
</dbReference>
<evidence type="ECO:0000259" key="8">
    <source>
        <dbReference type="PROSITE" id="PS51846"/>
    </source>
</evidence>
<dbReference type="InterPro" id="IPR000644">
    <property type="entry name" value="CBS_dom"/>
</dbReference>
<dbReference type="PROSITE" id="PS51846">
    <property type="entry name" value="CNNM"/>
    <property type="match status" value="1"/>
</dbReference>
<evidence type="ECO:0000256" key="3">
    <source>
        <dbReference type="ARBA" id="ARBA00022692"/>
    </source>
</evidence>
<dbReference type="SMART" id="SM00116">
    <property type="entry name" value="CBS"/>
    <property type="match status" value="2"/>
</dbReference>
<dbReference type="Pfam" id="PF00571">
    <property type="entry name" value="CBS"/>
    <property type="match status" value="2"/>
</dbReference>
<keyword evidence="6" id="KW-0472">Membrane</keyword>
<evidence type="ECO:0000259" key="7">
    <source>
        <dbReference type="PROSITE" id="PS51371"/>
    </source>
</evidence>